<keyword evidence="4" id="KW-0410">Iron transport</keyword>
<dbReference type="EMBL" id="JAMLDX010000015">
    <property type="protein sequence ID" value="MCP3732111.1"/>
    <property type="molecule type" value="Genomic_DNA"/>
</dbReference>
<evidence type="ECO:0000256" key="8">
    <source>
        <dbReference type="ARBA" id="ARBA00023077"/>
    </source>
</evidence>
<evidence type="ECO:0000256" key="12">
    <source>
        <dbReference type="RuleBase" id="RU003357"/>
    </source>
</evidence>
<keyword evidence="2 11" id="KW-0813">Transport</keyword>
<gene>
    <name evidence="16" type="ORF">M9978_16940</name>
</gene>
<comment type="similarity">
    <text evidence="11 12">Belongs to the TonB-dependent receptor family.</text>
</comment>
<dbReference type="GO" id="GO:0006826">
    <property type="term" value="P:iron ion transport"/>
    <property type="evidence" value="ECO:0007669"/>
    <property type="project" value="UniProtKB-KW"/>
</dbReference>
<feature type="domain" description="TonB-dependent receptor-like beta-barrel" evidence="14">
    <location>
        <begin position="299"/>
        <end position="703"/>
    </location>
</feature>
<evidence type="ECO:0000256" key="10">
    <source>
        <dbReference type="ARBA" id="ARBA00023237"/>
    </source>
</evidence>
<keyword evidence="3 11" id="KW-1134">Transmembrane beta strand</keyword>
<keyword evidence="17" id="KW-1185">Reference proteome</keyword>
<keyword evidence="9 11" id="KW-0472">Membrane</keyword>
<dbReference type="InterPro" id="IPR036942">
    <property type="entry name" value="Beta-barrel_TonB_sf"/>
</dbReference>
<accession>A0A9X2HPC4</accession>
<dbReference type="Pfam" id="PF00593">
    <property type="entry name" value="TonB_dep_Rec_b-barrel"/>
    <property type="match status" value="1"/>
</dbReference>
<protein>
    <submittedName>
        <fullName evidence="16">TonB-dependent receptor</fullName>
    </submittedName>
</protein>
<dbReference type="Proteomes" id="UP001139451">
    <property type="component" value="Unassembled WGS sequence"/>
</dbReference>
<evidence type="ECO:0000313" key="17">
    <source>
        <dbReference type="Proteomes" id="UP001139451"/>
    </source>
</evidence>
<dbReference type="RefSeq" id="WP_254295257.1">
    <property type="nucleotide sequence ID" value="NZ_JAMLDX010000015.1"/>
</dbReference>
<keyword evidence="5 11" id="KW-0812">Transmembrane</keyword>
<dbReference type="PANTHER" id="PTHR32552:SF81">
    <property type="entry name" value="TONB-DEPENDENT OUTER MEMBRANE RECEPTOR"/>
    <property type="match status" value="1"/>
</dbReference>
<proteinExistence type="inferred from homology"/>
<evidence type="ECO:0000256" key="5">
    <source>
        <dbReference type="ARBA" id="ARBA00022692"/>
    </source>
</evidence>
<dbReference type="PROSITE" id="PS52016">
    <property type="entry name" value="TONB_DEPENDENT_REC_3"/>
    <property type="match status" value="1"/>
</dbReference>
<feature type="domain" description="TonB-dependent receptor plug" evidence="15">
    <location>
        <begin position="65"/>
        <end position="171"/>
    </location>
</feature>
<dbReference type="Pfam" id="PF07715">
    <property type="entry name" value="Plug"/>
    <property type="match status" value="1"/>
</dbReference>
<reference evidence="16" key="1">
    <citation type="submission" date="2022-05" db="EMBL/GenBank/DDBJ databases">
        <title>Sphingomonas sp. strain MG17 Genome sequencing and assembly.</title>
        <authorList>
            <person name="Kim I."/>
        </authorList>
    </citation>
    <scope>NUCLEOTIDE SEQUENCE</scope>
    <source>
        <strain evidence="16">MG17</strain>
    </source>
</reference>
<keyword evidence="16" id="KW-0675">Receptor</keyword>
<feature type="signal peptide" evidence="13">
    <location>
        <begin position="1"/>
        <end position="34"/>
    </location>
</feature>
<evidence type="ECO:0000256" key="13">
    <source>
        <dbReference type="SAM" id="SignalP"/>
    </source>
</evidence>
<keyword evidence="13" id="KW-0732">Signal</keyword>
<feature type="chain" id="PRO_5040794328" evidence="13">
    <location>
        <begin position="35"/>
        <end position="740"/>
    </location>
</feature>
<dbReference type="SUPFAM" id="SSF56935">
    <property type="entry name" value="Porins"/>
    <property type="match status" value="1"/>
</dbReference>
<dbReference type="InterPro" id="IPR012910">
    <property type="entry name" value="Plug_dom"/>
</dbReference>
<keyword evidence="8 12" id="KW-0798">TonB box</keyword>
<comment type="caution">
    <text evidence="16">The sequence shown here is derived from an EMBL/GenBank/DDBJ whole genome shotgun (WGS) entry which is preliminary data.</text>
</comment>
<evidence type="ECO:0000256" key="4">
    <source>
        <dbReference type="ARBA" id="ARBA00022496"/>
    </source>
</evidence>
<keyword evidence="10 11" id="KW-0998">Cell outer membrane</keyword>
<keyword evidence="7" id="KW-0406">Ion transport</keyword>
<evidence type="ECO:0000313" key="16">
    <source>
        <dbReference type="EMBL" id="MCP3732111.1"/>
    </source>
</evidence>
<keyword evidence="6" id="KW-0408">Iron</keyword>
<dbReference type="InterPro" id="IPR039426">
    <property type="entry name" value="TonB-dep_rcpt-like"/>
</dbReference>
<evidence type="ECO:0000256" key="1">
    <source>
        <dbReference type="ARBA" id="ARBA00004571"/>
    </source>
</evidence>
<dbReference type="PANTHER" id="PTHR32552">
    <property type="entry name" value="FERRICHROME IRON RECEPTOR-RELATED"/>
    <property type="match status" value="1"/>
</dbReference>
<dbReference type="GO" id="GO:0009279">
    <property type="term" value="C:cell outer membrane"/>
    <property type="evidence" value="ECO:0007669"/>
    <property type="project" value="UniProtKB-SubCell"/>
</dbReference>
<evidence type="ECO:0000259" key="15">
    <source>
        <dbReference type="Pfam" id="PF07715"/>
    </source>
</evidence>
<dbReference type="AlphaFoldDB" id="A0A9X2HPC4"/>
<evidence type="ECO:0000256" key="7">
    <source>
        <dbReference type="ARBA" id="ARBA00023065"/>
    </source>
</evidence>
<evidence type="ECO:0000256" key="2">
    <source>
        <dbReference type="ARBA" id="ARBA00022448"/>
    </source>
</evidence>
<evidence type="ECO:0000256" key="9">
    <source>
        <dbReference type="ARBA" id="ARBA00023136"/>
    </source>
</evidence>
<dbReference type="Gene3D" id="2.40.170.20">
    <property type="entry name" value="TonB-dependent receptor, beta-barrel domain"/>
    <property type="match status" value="1"/>
</dbReference>
<dbReference type="CDD" id="cd01347">
    <property type="entry name" value="ligand_gated_channel"/>
    <property type="match status" value="1"/>
</dbReference>
<evidence type="ECO:0000259" key="14">
    <source>
        <dbReference type="Pfam" id="PF00593"/>
    </source>
</evidence>
<evidence type="ECO:0000256" key="6">
    <source>
        <dbReference type="ARBA" id="ARBA00023004"/>
    </source>
</evidence>
<organism evidence="16 17">
    <name type="scientific">Sphingomonas tagetis</name>
    <dbReference type="NCBI Taxonomy" id="2949092"/>
    <lineage>
        <taxon>Bacteria</taxon>
        <taxon>Pseudomonadati</taxon>
        <taxon>Pseudomonadota</taxon>
        <taxon>Alphaproteobacteria</taxon>
        <taxon>Sphingomonadales</taxon>
        <taxon>Sphingomonadaceae</taxon>
        <taxon>Sphingomonas</taxon>
    </lineage>
</organism>
<evidence type="ECO:0000256" key="11">
    <source>
        <dbReference type="PROSITE-ProRule" id="PRU01360"/>
    </source>
</evidence>
<evidence type="ECO:0000256" key="3">
    <source>
        <dbReference type="ARBA" id="ARBA00022452"/>
    </source>
</evidence>
<dbReference type="InterPro" id="IPR000531">
    <property type="entry name" value="Beta-barrel_TonB"/>
</dbReference>
<sequence length="740" mass="80499">MLHDSSSRRTWRVVWMVRTGALACAMACHAQAFAQTAADEKPVAQDDADRLNDIVVTANRREENLQKVPITVTALPAEDLQNAVITSAIDLQQLVPGLTMDQKLVNPAPFIRGLGTATAQIGLESEVATYIDDVYQPTPVGSSFLLNSISRIEVLKGPQGTLFGRNSSGGVIAVHTRDPRFTGPAVDADFGIGSYETGTTHGYINLPFSDSVALNVAGYYSIQNDGWGRNLFDGSEFRKGWESSLRAKLRFQPTEDLEIIFAGWYSSFFRTNAATTMVPGAVVRIPGVTPSTYVCTNCGTYDINTNDPYGTRGRATGGSAKLTYQLPWATLINIASYQTSRTNYFQDIDMTPVNRQFFDSMQPDRTFTNEIRLASPSGSAIAWQLGLYYLDERSQFRQTQTGPAVPAGSVISSRIKTRSIAPFAQVTIPLGEKTRVTGGLRYTADRREIEGFTGPLNGAPTTVVNPKRASYGEITYKASIDHDFAPDVLGFLSYSRGFKSGVFSVAAPAASALTPENVDSYEAGLKTRFFDRRVQLNASLFYYNVTDLQLRAFLPNSVITTFTNAGDARGWGIDVDMQVAIGGGFKISGGAEYLDAKFTRNPLCPTVTVNPPSVGGTTSAVRNCAGNRLPMSSAFTPNATLAYNGDLKDGSSVDASVSLSYKSKFFFEQDNFFSQPGYALANAQIVWNAPEDRWSLAFWAKNLFDKRYLVEALAIPATPIQTPGAPRTFGVRLGFKFGAN</sequence>
<comment type="subcellular location">
    <subcellularLocation>
        <location evidence="1 11">Cell outer membrane</location>
        <topology evidence="1 11">Multi-pass membrane protein</topology>
    </subcellularLocation>
</comment>
<name>A0A9X2HPC4_9SPHN</name>